<gene>
    <name evidence="3" type="primary">cheD</name>
    <name evidence="4" type="ORF">B1C78_09135</name>
</gene>
<evidence type="ECO:0000313" key="4">
    <source>
        <dbReference type="EMBL" id="OOG24239.1"/>
    </source>
</evidence>
<dbReference type="InterPro" id="IPR038592">
    <property type="entry name" value="CheD-like_sf"/>
</dbReference>
<keyword evidence="2 3" id="KW-0378">Hydrolase</keyword>
<evidence type="ECO:0000313" key="5">
    <source>
        <dbReference type="Proteomes" id="UP000189462"/>
    </source>
</evidence>
<evidence type="ECO:0000256" key="1">
    <source>
        <dbReference type="ARBA" id="ARBA00022500"/>
    </source>
</evidence>
<accession>A0A1V3NGK0</accession>
<dbReference type="GO" id="GO:0006935">
    <property type="term" value="P:chemotaxis"/>
    <property type="evidence" value="ECO:0007669"/>
    <property type="project" value="UniProtKB-UniRule"/>
</dbReference>
<dbReference type="Pfam" id="PF03975">
    <property type="entry name" value="CheD"/>
    <property type="match status" value="1"/>
</dbReference>
<dbReference type="Gene3D" id="3.30.1330.200">
    <property type="match status" value="1"/>
</dbReference>
<protein>
    <recommendedName>
        <fullName evidence="3">Probable chemoreceptor glutamine deamidase CheD</fullName>
        <ecNumber evidence="3">3.5.1.44</ecNumber>
    </recommendedName>
</protein>
<keyword evidence="1 3" id="KW-0145">Chemotaxis</keyword>
<reference evidence="4 5" key="1">
    <citation type="submission" date="2017-02" db="EMBL/GenBank/DDBJ databases">
        <title>Genomic diversity within the haloalkaliphilic genus Thioalkalivibrio.</title>
        <authorList>
            <person name="Ahn A.-C."/>
            <person name="Meier-Kolthoff J."/>
            <person name="Overmars L."/>
            <person name="Richter M."/>
            <person name="Woyke T."/>
            <person name="Sorokin D.Y."/>
            <person name="Muyzer G."/>
        </authorList>
    </citation>
    <scope>NUCLEOTIDE SEQUENCE [LARGE SCALE GENOMIC DNA]</scope>
    <source>
        <strain evidence="4 5">ALJD</strain>
    </source>
</reference>
<comment type="function">
    <text evidence="3">Probably deamidates glutamine residues to glutamate on methyl-accepting chemotaxis receptors (MCPs), playing an important role in chemotaxis.</text>
</comment>
<dbReference type="RefSeq" id="WP_077278844.1">
    <property type="nucleotide sequence ID" value="NZ_MVBK01000049.1"/>
</dbReference>
<sequence>MDTPVRHNQVRAPMPRALPGFAAINRYWDDAHGMYAAKLLPGEFYVTAENETIVTVLGSCVSACIRDPETGVGGMNHFMLPVSLGAGSWEARGVDASTRYGSHAMERLINEILKHGGRREALEVKLTGGGRVLAQMTDVGDQNIRFVQEYVRAERLRVLSQDLGDIHPRKVYYTPATGRMLVKKLRSLHNNTVLERETRYLHEIESKPVQGEVELF</sequence>
<dbReference type="OrthoDB" id="9807202at2"/>
<evidence type="ECO:0000256" key="2">
    <source>
        <dbReference type="ARBA" id="ARBA00022801"/>
    </source>
</evidence>
<dbReference type="CDD" id="cd16352">
    <property type="entry name" value="CheD"/>
    <property type="match status" value="1"/>
</dbReference>
<dbReference type="HAMAP" id="MF_01440">
    <property type="entry name" value="CheD"/>
    <property type="match status" value="1"/>
</dbReference>
<name>A0A1V3NGK0_9GAMM</name>
<dbReference type="GO" id="GO:0050568">
    <property type="term" value="F:protein-glutamine glutaminase activity"/>
    <property type="evidence" value="ECO:0007669"/>
    <property type="project" value="UniProtKB-UniRule"/>
</dbReference>
<proteinExistence type="inferred from homology"/>
<dbReference type="EMBL" id="MVBK01000049">
    <property type="protein sequence ID" value="OOG24239.1"/>
    <property type="molecule type" value="Genomic_DNA"/>
</dbReference>
<keyword evidence="5" id="KW-1185">Reference proteome</keyword>
<organism evidence="4 5">
    <name type="scientific">Thioalkalivibrio denitrificans</name>
    <dbReference type="NCBI Taxonomy" id="108003"/>
    <lineage>
        <taxon>Bacteria</taxon>
        <taxon>Pseudomonadati</taxon>
        <taxon>Pseudomonadota</taxon>
        <taxon>Gammaproteobacteria</taxon>
        <taxon>Chromatiales</taxon>
        <taxon>Ectothiorhodospiraceae</taxon>
        <taxon>Thioalkalivibrio</taxon>
    </lineage>
</organism>
<dbReference type="NCBIfam" id="NF010013">
    <property type="entry name" value="PRK13487.1"/>
    <property type="match status" value="1"/>
</dbReference>
<dbReference type="PANTHER" id="PTHR35147">
    <property type="entry name" value="CHEMORECEPTOR GLUTAMINE DEAMIDASE CHED-RELATED"/>
    <property type="match status" value="1"/>
</dbReference>
<dbReference type="STRING" id="108003.B1C78_09135"/>
<dbReference type="InterPro" id="IPR005659">
    <property type="entry name" value="Chemorcpt_Glu_NH3ase_CheD"/>
</dbReference>
<dbReference type="PANTHER" id="PTHR35147:SF2">
    <property type="entry name" value="CHEMORECEPTOR GLUTAMINE DEAMIDASE CHED-RELATED"/>
    <property type="match status" value="1"/>
</dbReference>
<dbReference type="EC" id="3.5.1.44" evidence="3"/>
<comment type="catalytic activity">
    <reaction evidence="3">
        <text>L-glutaminyl-[protein] + H2O = L-glutamyl-[protein] + NH4(+)</text>
        <dbReference type="Rhea" id="RHEA:16441"/>
        <dbReference type="Rhea" id="RHEA-COMP:10207"/>
        <dbReference type="Rhea" id="RHEA-COMP:10208"/>
        <dbReference type="ChEBI" id="CHEBI:15377"/>
        <dbReference type="ChEBI" id="CHEBI:28938"/>
        <dbReference type="ChEBI" id="CHEBI:29973"/>
        <dbReference type="ChEBI" id="CHEBI:30011"/>
        <dbReference type="EC" id="3.5.1.44"/>
    </reaction>
</comment>
<comment type="caution">
    <text evidence="4">The sequence shown here is derived from an EMBL/GenBank/DDBJ whole genome shotgun (WGS) entry which is preliminary data.</text>
</comment>
<comment type="similarity">
    <text evidence="3">Belongs to the CheD family.</text>
</comment>
<dbReference type="Proteomes" id="UP000189462">
    <property type="component" value="Unassembled WGS sequence"/>
</dbReference>
<dbReference type="AlphaFoldDB" id="A0A1V3NGK0"/>
<dbReference type="SUPFAM" id="SSF64438">
    <property type="entry name" value="CNF1/YfiH-like putative cysteine hydrolases"/>
    <property type="match status" value="1"/>
</dbReference>
<evidence type="ECO:0000256" key="3">
    <source>
        <dbReference type="HAMAP-Rule" id="MF_01440"/>
    </source>
</evidence>
<dbReference type="InterPro" id="IPR011324">
    <property type="entry name" value="Cytotoxic_necrot_fac-like_cat"/>
</dbReference>